<comment type="caution">
    <text evidence="1">The sequence shown here is derived from an EMBL/GenBank/DDBJ whole genome shotgun (WGS) entry which is preliminary data.</text>
</comment>
<accession>A0AAE1ACT3</accession>
<gene>
    <name evidence="1" type="ORF">RRG08_048605</name>
</gene>
<dbReference type="Proteomes" id="UP001283361">
    <property type="component" value="Unassembled WGS sequence"/>
</dbReference>
<evidence type="ECO:0000313" key="2">
    <source>
        <dbReference type="Proteomes" id="UP001283361"/>
    </source>
</evidence>
<dbReference type="EMBL" id="JAWDGP010002127">
    <property type="protein sequence ID" value="KAK3785469.1"/>
    <property type="molecule type" value="Genomic_DNA"/>
</dbReference>
<reference evidence="1" key="1">
    <citation type="journal article" date="2023" name="G3 (Bethesda)">
        <title>A reference genome for the long-term kleptoplast-retaining sea slug Elysia crispata morphotype clarki.</title>
        <authorList>
            <person name="Eastman K.E."/>
            <person name="Pendleton A.L."/>
            <person name="Shaikh M.A."/>
            <person name="Suttiyut T."/>
            <person name="Ogas R."/>
            <person name="Tomko P."/>
            <person name="Gavelis G."/>
            <person name="Widhalm J.R."/>
            <person name="Wisecaver J.H."/>
        </authorList>
    </citation>
    <scope>NUCLEOTIDE SEQUENCE</scope>
    <source>
        <strain evidence="1">ECLA1</strain>
    </source>
</reference>
<protein>
    <submittedName>
        <fullName evidence="1">Uncharacterized protein</fullName>
    </submittedName>
</protein>
<sequence>MDYRAAGLFLTFDITKQIPSLHPHCPLVIKWPEVTNVVYLALPKAEWDGWLRSVSTLGFDRGTSLVGEQGRGRRLYNTELASHARADSWVGYSC</sequence>
<organism evidence="1 2">
    <name type="scientific">Elysia crispata</name>
    <name type="common">lettuce slug</name>
    <dbReference type="NCBI Taxonomy" id="231223"/>
    <lineage>
        <taxon>Eukaryota</taxon>
        <taxon>Metazoa</taxon>
        <taxon>Spiralia</taxon>
        <taxon>Lophotrochozoa</taxon>
        <taxon>Mollusca</taxon>
        <taxon>Gastropoda</taxon>
        <taxon>Heterobranchia</taxon>
        <taxon>Euthyneura</taxon>
        <taxon>Panpulmonata</taxon>
        <taxon>Sacoglossa</taxon>
        <taxon>Placobranchoidea</taxon>
        <taxon>Plakobranchidae</taxon>
        <taxon>Elysia</taxon>
    </lineage>
</organism>
<dbReference type="AlphaFoldDB" id="A0AAE1ACT3"/>
<proteinExistence type="predicted"/>
<evidence type="ECO:0000313" key="1">
    <source>
        <dbReference type="EMBL" id="KAK3785469.1"/>
    </source>
</evidence>
<keyword evidence="2" id="KW-1185">Reference proteome</keyword>
<name>A0AAE1ACT3_9GAST</name>